<accession>A0A2S3ZST4</accession>
<evidence type="ECO:0000256" key="1">
    <source>
        <dbReference type="SAM" id="MobiDB-lite"/>
    </source>
</evidence>
<keyword evidence="3" id="KW-1185">Reference proteome</keyword>
<proteinExistence type="predicted"/>
<sequence length="85" mass="8479">MAPGIGGDGLGFMSNAAGSAPPEGARLPGSAALFKDAVLEADVLGPGSSIATVHEVVVNAISTALRTTTERGIKFPPMEISRGES</sequence>
<dbReference type="Proteomes" id="UP000237061">
    <property type="component" value="Unassembled WGS sequence"/>
</dbReference>
<evidence type="ECO:0000313" key="2">
    <source>
        <dbReference type="EMBL" id="POH72288.1"/>
    </source>
</evidence>
<dbReference type="EMBL" id="PPXC01000015">
    <property type="protein sequence ID" value="POH72288.1"/>
    <property type="molecule type" value="Genomic_DNA"/>
</dbReference>
<name>A0A2S3ZST4_ARTGL</name>
<feature type="compositionally biased region" description="Gly residues" evidence="1">
    <location>
        <begin position="1"/>
        <end position="10"/>
    </location>
</feature>
<organism evidence="2 3">
    <name type="scientific">Arthrobacter glacialis</name>
    <dbReference type="NCBI Taxonomy" id="1664"/>
    <lineage>
        <taxon>Bacteria</taxon>
        <taxon>Bacillati</taxon>
        <taxon>Actinomycetota</taxon>
        <taxon>Actinomycetes</taxon>
        <taxon>Micrococcales</taxon>
        <taxon>Micrococcaceae</taxon>
        <taxon>Arthrobacter</taxon>
    </lineage>
</organism>
<evidence type="ECO:0000313" key="3">
    <source>
        <dbReference type="Proteomes" id="UP000237061"/>
    </source>
</evidence>
<gene>
    <name evidence="2" type="ORF">CVS27_16570</name>
</gene>
<dbReference type="AlphaFoldDB" id="A0A2S3ZST4"/>
<reference evidence="2 3" key="1">
    <citation type="submission" date="2018-01" db="EMBL/GenBank/DDBJ databases">
        <title>Arthrobacter sp. nov., from glaciers in China.</title>
        <authorList>
            <person name="Liu Q."/>
            <person name="Xin Y.-H."/>
        </authorList>
    </citation>
    <scope>NUCLEOTIDE SEQUENCE [LARGE SCALE GENOMIC DNA]</scope>
    <source>
        <strain evidence="2 3">HLT2-12-2</strain>
    </source>
</reference>
<protein>
    <submittedName>
        <fullName evidence="2">Uncharacterized protein</fullName>
    </submittedName>
</protein>
<feature type="region of interest" description="Disordered" evidence="1">
    <location>
        <begin position="1"/>
        <end position="24"/>
    </location>
</feature>
<comment type="caution">
    <text evidence="2">The sequence shown here is derived from an EMBL/GenBank/DDBJ whole genome shotgun (WGS) entry which is preliminary data.</text>
</comment>